<organism evidence="4 5">
    <name type="scientific">Coprinellus micaceus</name>
    <name type="common">Glistening ink-cap mushroom</name>
    <name type="synonym">Coprinus micaceus</name>
    <dbReference type="NCBI Taxonomy" id="71717"/>
    <lineage>
        <taxon>Eukaryota</taxon>
        <taxon>Fungi</taxon>
        <taxon>Dikarya</taxon>
        <taxon>Basidiomycota</taxon>
        <taxon>Agaricomycotina</taxon>
        <taxon>Agaricomycetes</taxon>
        <taxon>Agaricomycetidae</taxon>
        <taxon>Agaricales</taxon>
        <taxon>Agaricineae</taxon>
        <taxon>Psathyrellaceae</taxon>
        <taxon>Coprinellus</taxon>
    </lineage>
</organism>
<dbReference type="PANTHER" id="PTHR18895:SF74">
    <property type="entry name" value="MTRF1L RELEASE FACTOR GLUTAMINE METHYLTRANSFERASE"/>
    <property type="match status" value="1"/>
</dbReference>
<dbReference type="Proteomes" id="UP000298030">
    <property type="component" value="Unassembled WGS sequence"/>
</dbReference>
<evidence type="ECO:0000256" key="3">
    <source>
        <dbReference type="ARBA" id="ARBA00022691"/>
    </source>
</evidence>
<accession>A0A4Y7T9X7</accession>
<dbReference type="InterPro" id="IPR029063">
    <property type="entry name" value="SAM-dependent_MTases_sf"/>
</dbReference>
<evidence type="ECO:0000256" key="1">
    <source>
        <dbReference type="ARBA" id="ARBA00022603"/>
    </source>
</evidence>
<dbReference type="EMBL" id="QPFP01000023">
    <property type="protein sequence ID" value="TEB30359.1"/>
    <property type="molecule type" value="Genomic_DNA"/>
</dbReference>
<dbReference type="NCBIfam" id="TIGR00536">
    <property type="entry name" value="hemK_fam"/>
    <property type="match status" value="1"/>
</dbReference>
<dbReference type="CDD" id="cd02440">
    <property type="entry name" value="AdoMet_MTases"/>
    <property type="match status" value="1"/>
</dbReference>
<keyword evidence="1 4" id="KW-0489">Methyltransferase</keyword>
<dbReference type="GO" id="GO:0005739">
    <property type="term" value="C:mitochondrion"/>
    <property type="evidence" value="ECO:0007669"/>
    <property type="project" value="TreeGrafter"/>
</dbReference>
<dbReference type="STRING" id="71717.A0A4Y7T9X7"/>
<dbReference type="SUPFAM" id="SSF53335">
    <property type="entry name" value="S-adenosyl-L-methionine-dependent methyltransferases"/>
    <property type="match status" value="1"/>
</dbReference>
<dbReference type="InterPro" id="IPR004556">
    <property type="entry name" value="HemK-like"/>
</dbReference>
<evidence type="ECO:0000313" key="5">
    <source>
        <dbReference type="Proteomes" id="UP000298030"/>
    </source>
</evidence>
<evidence type="ECO:0000256" key="2">
    <source>
        <dbReference type="ARBA" id="ARBA00022679"/>
    </source>
</evidence>
<comment type="caution">
    <text evidence="4">The sequence shown here is derived from an EMBL/GenBank/DDBJ whole genome shotgun (WGS) entry which is preliminary data.</text>
</comment>
<keyword evidence="5" id="KW-1185">Reference proteome</keyword>
<dbReference type="Gene3D" id="1.10.8.10">
    <property type="entry name" value="DNA helicase RuvA subunit, C-terminal domain"/>
    <property type="match status" value="1"/>
</dbReference>
<keyword evidence="2 4" id="KW-0808">Transferase</keyword>
<keyword evidence="3" id="KW-0949">S-adenosyl-L-methionine</keyword>
<dbReference type="GO" id="GO:0032259">
    <property type="term" value="P:methylation"/>
    <property type="evidence" value="ECO:0007669"/>
    <property type="project" value="UniProtKB-KW"/>
</dbReference>
<dbReference type="InterPro" id="IPR050320">
    <property type="entry name" value="N5-glutamine_MTase"/>
</dbReference>
<proteinExistence type="predicted"/>
<evidence type="ECO:0000313" key="4">
    <source>
        <dbReference type="EMBL" id="TEB30359.1"/>
    </source>
</evidence>
<dbReference type="Gene3D" id="3.40.50.150">
    <property type="entry name" value="Vaccinia Virus protein VP39"/>
    <property type="match status" value="1"/>
</dbReference>
<dbReference type="PANTHER" id="PTHR18895">
    <property type="entry name" value="HEMK METHYLTRANSFERASE"/>
    <property type="match status" value="1"/>
</dbReference>
<protein>
    <submittedName>
        <fullName evidence="4">S-adenosyl-L-methionine-dependent methyltransferase</fullName>
    </submittedName>
</protein>
<reference evidence="4 5" key="1">
    <citation type="journal article" date="2019" name="Nat. Ecol. Evol.">
        <title>Megaphylogeny resolves global patterns of mushroom evolution.</title>
        <authorList>
            <person name="Varga T."/>
            <person name="Krizsan K."/>
            <person name="Foldi C."/>
            <person name="Dima B."/>
            <person name="Sanchez-Garcia M."/>
            <person name="Sanchez-Ramirez S."/>
            <person name="Szollosi G.J."/>
            <person name="Szarkandi J.G."/>
            <person name="Papp V."/>
            <person name="Albert L."/>
            <person name="Andreopoulos W."/>
            <person name="Angelini C."/>
            <person name="Antonin V."/>
            <person name="Barry K.W."/>
            <person name="Bougher N.L."/>
            <person name="Buchanan P."/>
            <person name="Buyck B."/>
            <person name="Bense V."/>
            <person name="Catcheside P."/>
            <person name="Chovatia M."/>
            <person name="Cooper J."/>
            <person name="Damon W."/>
            <person name="Desjardin D."/>
            <person name="Finy P."/>
            <person name="Geml J."/>
            <person name="Haridas S."/>
            <person name="Hughes K."/>
            <person name="Justo A."/>
            <person name="Karasinski D."/>
            <person name="Kautmanova I."/>
            <person name="Kiss B."/>
            <person name="Kocsube S."/>
            <person name="Kotiranta H."/>
            <person name="LaButti K.M."/>
            <person name="Lechner B.E."/>
            <person name="Liimatainen K."/>
            <person name="Lipzen A."/>
            <person name="Lukacs Z."/>
            <person name="Mihaltcheva S."/>
            <person name="Morgado L.N."/>
            <person name="Niskanen T."/>
            <person name="Noordeloos M.E."/>
            <person name="Ohm R.A."/>
            <person name="Ortiz-Santana B."/>
            <person name="Ovrebo C."/>
            <person name="Racz N."/>
            <person name="Riley R."/>
            <person name="Savchenko A."/>
            <person name="Shiryaev A."/>
            <person name="Soop K."/>
            <person name="Spirin V."/>
            <person name="Szebenyi C."/>
            <person name="Tomsovsky M."/>
            <person name="Tulloss R.E."/>
            <person name="Uehling J."/>
            <person name="Grigoriev I.V."/>
            <person name="Vagvolgyi C."/>
            <person name="Papp T."/>
            <person name="Martin F.M."/>
            <person name="Miettinen O."/>
            <person name="Hibbett D.S."/>
            <person name="Nagy L.G."/>
        </authorList>
    </citation>
    <scope>NUCLEOTIDE SEQUENCE [LARGE SCALE GENOMIC DNA]</scope>
    <source>
        <strain evidence="4 5">FP101781</strain>
    </source>
</reference>
<sequence>MTTRLLASLTRVLGVPQARQELKWMQQAASASATLSSLDEMVRRRSLGEPLQYILGTQPFGPLNLLTRAPTLIPRPETEHWVMQLAGTVSPTPQTPIGLLDLGTGSGCIPLLLCHLWPAGSVQAHGVDISPDALHLASENAALCGIPSASDGESGPTNTFTTTRVNFLSDDFPSGPEVENALPIDILTSNPPYISWEEYLELPPSVTNYEDPKALFGGPSGLDFYHAIVRLMCRTELFNPNALVALEVGHQQAETVQALLRSTGRVTRSDIWIDPWGKKRTVVARM</sequence>
<dbReference type="AlphaFoldDB" id="A0A4Y7T9X7"/>
<name>A0A4Y7T9X7_COPMI</name>
<dbReference type="GO" id="GO:0008276">
    <property type="term" value="F:protein methyltransferase activity"/>
    <property type="evidence" value="ECO:0007669"/>
    <property type="project" value="InterPro"/>
</dbReference>
<dbReference type="OrthoDB" id="269872at2759"/>
<gene>
    <name evidence="4" type="ORF">FA13DRAFT_1630802</name>
</gene>